<comment type="subcellular location">
    <subcellularLocation>
        <location evidence="1">Cell membrane</location>
        <topology evidence="1">Multi-pass membrane protein</topology>
    </subcellularLocation>
</comment>
<dbReference type="InterPro" id="IPR004089">
    <property type="entry name" value="MCPsignal_dom"/>
</dbReference>
<dbReference type="InterPro" id="IPR033479">
    <property type="entry name" value="dCache_1"/>
</dbReference>
<evidence type="ECO:0000256" key="6">
    <source>
        <dbReference type="ARBA" id="ARBA00023136"/>
    </source>
</evidence>
<keyword evidence="7 8" id="KW-0807">Transducer</keyword>
<evidence type="ECO:0000313" key="11">
    <source>
        <dbReference type="EMBL" id="KAF1303602.1"/>
    </source>
</evidence>
<comment type="caution">
    <text evidence="11">The sequence shown here is derived from an EMBL/GenBank/DDBJ whole genome shotgun (WGS) entry which is preliminary data.</text>
</comment>
<keyword evidence="4 9" id="KW-0812">Transmembrane</keyword>
<evidence type="ECO:0000256" key="4">
    <source>
        <dbReference type="ARBA" id="ARBA00022692"/>
    </source>
</evidence>
<organism evidence="11 12">
    <name type="scientific">Candidatus Enterococcus willemsii</name>
    <dbReference type="NCBI Taxonomy" id="1857215"/>
    <lineage>
        <taxon>Bacteria</taxon>
        <taxon>Bacillati</taxon>
        <taxon>Bacillota</taxon>
        <taxon>Bacilli</taxon>
        <taxon>Lactobacillales</taxon>
        <taxon>Enterococcaceae</taxon>
        <taxon>Enterococcus</taxon>
    </lineage>
</organism>
<dbReference type="InterPro" id="IPR029151">
    <property type="entry name" value="Sensor-like_sf"/>
</dbReference>
<evidence type="ECO:0000256" key="2">
    <source>
        <dbReference type="ARBA" id="ARBA00022475"/>
    </source>
</evidence>
<dbReference type="SUPFAM" id="SSF58104">
    <property type="entry name" value="Methyl-accepting chemotaxis protein (MCP) signaling domain"/>
    <property type="match status" value="1"/>
</dbReference>
<dbReference type="RefSeq" id="WP_161902141.1">
    <property type="nucleotide sequence ID" value="NZ_MAEL01000039.1"/>
</dbReference>
<keyword evidence="6 9" id="KW-0472">Membrane</keyword>
<reference evidence="11 12" key="1">
    <citation type="submission" date="2016-06" db="EMBL/GenBank/DDBJ databases">
        <title>Four novel species of enterococci isolated from chicken manure.</title>
        <authorList>
            <person name="Van Tyne D."/>
        </authorList>
    </citation>
    <scope>NUCLEOTIDE SEQUENCE [LARGE SCALE GENOMIC DNA]</scope>
    <source>
        <strain evidence="11 12">CU12B</strain>
    </source>
</reference>
<evidence type="ECO:0000256" key="1">
    <source>
        <dbReference type="ARBA" id="ARBA00004651"/>
    </source>
</evidence>
<evidence type="ECO:0000313" key="12">
    <source>
        <dbReference type="Proteomes" id="UP000782705"/>
    </source>
</evidence>
<dbReference type="PANTHER" id="PTHR32089">
    <property type="entry name" value="METHYL-ACCEPTING CHEMOTAXIS PROTEIN MCPB"/>
    <property type="match status" value="1"/>
</dbReference>
<gene>
    <name evidence="11" type="ORF">BAU17_06335</name>
</gene>
<sequence>MKLQKNGKQKSIGTLILSVLVLIALLPMIATLLSSFSISNNLLEERNLVSQVSGTQAVLKEKDNLLNNAQSRLEATAELDAFKNKFNLTDIRNVMRTAMAGDTNILTMTFATEDGQAIATNELPADYQATERPWFKDAMAENGASIWSTPYQDIKTGEFVNTISKVVTNKDGTKGVLTLDVSYQNVTGLLKELAIGRTGYVTLVSKDGIIIADVNPERVGVDISDDPLYDQIMNATENEASLEATSDNDMASIYYNRGEKDSNSWAFATIRDNEYTTETRALLLSTLAVAIVVFVLILLFSFIVRIAIREIISVFMELFAEMGNKIYRKIPTKQKHTSFWNLRENARNYVYPDAHGTEIHRMADSYNDMIDSTGSLVELVTQESNHVAEMSSSLFELSQQTSSAASEVTETITGIAEVTSTQAEETERSVSQLHQLSDVVQELTTNVTTMNEQSQESTQINKQSMQVMGEVQSSWQAEMTQMSTLVHNMESMNQSIQDINQIINVINDISYQTNLLALNASIEAARAGESGKGFAVVASEIRQLAEQSKSSTKEIETIISTIQGQSIEMVEQASRSLDGGEKQTQLINQAISASEEVFKRSTAMIQGIREVEMATNQVVSIQNTVLENLESMSASTEENAAGTQEVSANSEEVLATMEEFVGHVDDLQAVADKLRNIMSTLQIIQ</sequence>
<name>A0ABQ6YZG6_9ENTE</name>
<feature type="transmembrane region" description="Helical" evidence="9">
    <location>
        <begin position="281"/>
        <end position="308"/>
    </location>
</feature>
<dbReference type="SUPFAM" id="SSF103190">
    <property type="entry name" value="Sensory domain-like"/>
    <property type="match status" value="1"/>
</dbReference>
<evidence type="ECO:0000256" key="3">
    <source>
        <dbReference type="ARBA" id="ARBA00022500"/>
    </source>
</evidence>
<dbReference type="Proteomes" id="UP000782705">
    <property type="component" value="Unassembled WGS sequence"/>
</dbReference>
<proteinExistence type="predicted"/>
<dbReference type="Pfam" id="PF00015">
    <property type="entry name" value="MCPsignal"/>
    <property type="match status" value="1"/>
</dbReference>
<feature type="domain" description="Methyl-accepting transducer" evidence="10">
    <location>
        <begin position="397"/>
        <end position="654"/>
    </location>
</feature>
<accession>A0ABQ6YZG6</accession>
<dbReference type="CDD" id="cd18773">
    <property type="entry name" value="PDC1_HK_sensor"/>
    <property type="match status" value="1"/>
</dbReference>
<dbReference type="Gene3D" id="3.30.450.20">
    <property type="entry name" value="PAS domain"/>
    <property type="match status" value="2"/>
</dbReference>
<evidence type="ECO:0000256" key="8">
    <source>
        <dbReference type="PROSITE-ProRule" id="PRU00284"/>
    </source>
</evidence>
<dbReference type="Pfam" id="PF02743">
    <property type="entry name" value="dCache_1"/>
    <property type="match status" value="1"/>
</dbReference>
<keyword evidence="2" id="KW-1003">Cell membrane</keyword>
<dbReference type="SMART" id="SM00283">
    <property type="entry name" value="MA"/>
    <property type="match status" value="1"/>
</dbReference>
<dbReference type="Gene3D" id="1.10.287.950">
    <property type="entry name" value="Methyl-accepting chemotaxis protein"/>
    <property type="match status" value="1"/>
</dbReference>
<keyword evidence="12" id="KW-1185">Reference proteome</keyword>
<keyword evidence="3" id="KW-0145">Chemotaxis</keyword>
<evidence type="ECO:0000256" key="7">
    <source>
        <dbReference type="ARBA" id="ARBA00023224"/>
    </source>
</evidence>
<feature type="transmembrane region" description="Helical" evidence="9">
    <location>
        <begin position="12"/>
        <end position="33"/>
    </location>
</feature>
<protein>
    <recommendedName>
        <fullName evidence="10">Methyl-accepting transducer domain-containing protein</fullName>
    </recommendedName>
</protein>
<dbReference type="PANTHER" id="PTHR32089:SF112">
    <property type="entry name" value="LYSOZYME-LIKE PROTEIN-RELATED"/>
    <property type="match status" value="1"/>
</dbReference>
<dbReference type="PROSITE" id="PS50111">
    <property type="entry name" value="CHEMOTAXIS_TRANSDUC_2"/>
    <property type="match status" value="1"/>
</dbReference>
<evidence type="ECO:0000256" key="5">
    <source>
        <dbReference type="ARBA" id="ARBA00022989"/>
    </source>
</evidence>
<keyword evidence="5 9" id="KW-1133">Transmembrane helix</keyword>
<dbReference type="EMBL" id="MAEL01000039">
    <property type="protein sequence ID" value="KAF1303602.1"/>
    <property type="molecule type" value="Genomic_DNA"/>
</dbReference>
<evidence type="ECO:0000256" key="9">
    <source>
        <dbReference type="SAM" id="Phobius"/>
    </source>
</evidence>
<dbReference type="CDD" id="cd18774">
    <property type="entry name" value="PDC2_HK_sensor"/>
    <property type="match status" value="1"/>
</dbReference>
<evidence type="ECO:0000259" key="10">
    <source>
        <dbReference type="PROSITE" id="PS50111"/>
    </source>
</evidence>